<proteinExistence type="predicted"/>
<evidence type="ECO:0000313" key="10">
    <source>
        <dbReference type="Proteomes" id="UP001497382"/>
    </source>
</evidence>
<feature type="transmembrane region" description="Helical" evidence="8">
    <location>
        <begin position="168"/>
        <end position="187"/>
    </location>
</feature>
<name>A0AAV2BJA2_9ARAC</name>
<evidence type="ECO:0000256" key="2">
    <source>
        <dbReference type="ARBA" id="ARBA00004687"/>
    </source>
</evidence>
<reference evidence="9 10" key="1">
    <citation type="submission" date="2024-04" db="EMBL/GenBank/DDBJ databases">
        <authorList>
            <person name="Rising A."/>
            <person name="Reimegard J."/>
            <person name="Sonavane S."/>
            <person name="Akerstrom W."/>
            <person name="Nylinder S."/>
            <person name="Hedman E."/>
            <person name="Kallberg Y."/>
        </authorList>
    </citation>
    <scope>NUCLEOTIDE SEQUENCE [LARGE SCALE GENOMIC DNA]</scope>
</reference>
<evidence type="ECO:0000256" key="6">
    <source>
        <dbReference type="ARBA" id="ARBA00022989"/>
    </source>
</evidence>
<evidence type="ECO:0000256" key="5">
    <source>
        <dbReference type="ARBA" id="ARBA00022824"/>
    </source>
</evidence>
<dbReference type="Proteomes" id="UP001497382">
    <property type="component" value="Unassembled WGS sequence"/>
</dbReference>
<evidence type="ECO:0008006" key="11">
    <source>
        <dbReference type="Google" id="ProtNLM"/>
    </source>
</evidence>
<dbReference type="GO" id="GO:0006506">
    <property type="term" value="P:GPI anchor biosynthetic process"/>
    <property type="evidence" value="ECO:0007669"/>
    <property type="project" value="UniProtKB-KW"/>
</dbReference>
<keyword evidence="5" id="KW-0256">Endoplasmic reticulum</keyword>
<evidence type="ECO:0000313" key="9">
    <source>
        <dbReference type="EMBL" id="CAL1295974.1"/>
    </source>
</evidence>
<keyword evidence="6 8" id="KW-1133">Transmembrane helix</keyword>
<gene>
    <name evidence="9" type="ORF">LARSCL_LOCUS19569</name>
</gene>
<evidence type="ECO:0000256" key="4">
    <source>
        <dbReference type="ARBA" id="ARBA00022692"/>
    </source>
</evidence>
<dbReference type="Pfam" id="PF06699">
    <property type="entry name" value="PIG-F"/>
    <property type="match status" value="1"/>
</dbReference>
<feature type="transmembrane region" description="Helical" evidence="8">
    <location>
        <begin position="93"/>
        <end position="114"/>
    </location>
</feature>
<evidence type="ECO:0000256" key="1">
    <source>
        <dbReference type="ARBA" id="ARBA00004477"/>
    </source>
</evidence>
<evidence type="ECO:0000256" key="7">
    <source>
        <dbReference type="ARBA" id="ARBA00023136"/>
    </source>
</evidence>
<organism evidence="9 10">
    <name type="scientific">Larinioides sclopetarius</name>
    <dbReference type="NCBI Taxonomy" id="280406"/>
    <lineage>
        <taxon>Eukaryota</taxon>
        <taxon>Metazoa</taxon>
        <taxon>Ecdysozoa</taxon>
        <taxon>Arthropoda</taxon>
        <taxon>Chelicerata</taxon>
        <taxon>Arachnida</taxon>
        <taxon>Araneae</taxon>
        <taxon>Araneomorphae</taxon>
        <taxon>Entelegynae</taxon>
        <taxon>Araneoidea</taxon>
        <taxon>Araneidae</taxon>
        <taxon>Larinioides</taxon>
    </lineage>
</organism>
<protein>
    <recommendedName>
        <fullName evidence="11">Phosphatidylinositol-glycan biosynthesis class F protein</fullName>
    </recommendedName>
</protein>
<comment type="caution">
    <text evidence="9">The sequence shown here is derived from an EMBL/GenBank/DDBJ whole genome shotgun (WGS) entry which is preliminary data.</text>
</comment>
<evidence type="ECO:0000256" key="8">
    <source>
        <dbReference type="SAM" id="Phobius"/>
    </source>
</evidence>
<dbReference type="InterPro" id="IPR009580">
    <property type="entry name" value="GPI_biosynthesis_protein_Pig-F"/>
</dbReference>
<dbReference type="EMBL" id="CAXIEN010000385">
    <property type="protein sequence ID" value="CAL1295974.1"/>
    <property type="molecule type" value="Genomic_DNA"/>
</dbReference>
<keyword evidence="3" id="KW-0337">GPI-anchor biosynthesis</keyword>
<feature type="transmembrane region" description="Helical" evidence="8">
    <location>
        <begin position="126"/>
        <end position="147"/>
    </location>
</feature>
<comment type="pathway">
    <text evidence="2">Glycolipid biosynthesis; glycosylphosphatidylinositol-anchor biosynthesis.</text>
</comment>
<keyword evidence="4 8" id="KW-0812">Transmembrane</keyword>
<keyword evidence="7 8" id="KW-0472">Membrane</keyword>
<dbReference type="GO" id="GO:0005789">
    <property type="term" value="C:endoplasmic reticulum membrane"/>
    <property type="evidence" value="ECO:0007669"/>
    <property type="project" value="UniProtKB-SubCell"/>
</dbReference>
<sequence length="239" mass="27469">MMSHPKKAFNLWRYAFCNIGLGFLILFSPVIILQNFSYAIAFIFFLSTVSSLNALNINKKSVLTTFSTTFATSEDGKADKFTNRRLEKKEFSFLKGLTAMTLSISLFHVFSILFGAPVFEVYLDTLYFSVLMTLLTTYPLMWYFFFCDSLPAVLKILSDSKFDNLTESYFHSMILWTVFGAWIGAFPIPLDWDRPWQTWPITCCIGASLGNSAIHFIIGFKLIFGLFRDRRKITLNRSV</sequence>
<feature type="transmembrane region" description="Helical" evidence="8">
    <location>
        <begin position="199"/>
        <end position="227"/>
    </location>
</feature>
<evidence type="ECO:0000256" key="3">
    <source>
        <dbReference type="ARBA" id="ARBA00022502"/>
    </source>
</evidence>
<feature type="transmembrane region" description="Helical" evidence="8">
    <location>
        <begin position="38"/>
        <end position="57"/>
    </location>
</feature>
<feature type="transmembrane region" description="Helical" evidence="8">
    <location>
        <begin position="12"/>
        <end position="32"/>
    </location>
</feature>
<keyword evidence="10" id="KW-1185">Reference proteome</keyword>
<comment type="subcellular location">
    <subcellularLocation>
        <location evidence="1">Endoplasmic reticulum membrane</location>
        <topology evidence="1">Multi-pass membrane protein</topology>
    </subcellularLocation>
</comment>
<dbReference type="AlphaFoldDB" id="A0AAV2BJA2"/>
<accession>A0AAV2BJA2</accession>